<feature type="region of interest" description="Disordered" evidence="1">
    <location>
        <begin position="1"/>
        <end position="24"/>
    </location>
</feature>
<gene>
    <name evidence="2" type="ORF">Aglo03_64240</name>
</gene>
<sequence>MREAVTARWKLGTSGPTVDRGRTKMSGVVQPVKPQVPVFRSGVAVEVPQVVGPVRRVAVGNPVFSAAKGN</sequence>
<proteinExistence type="predicted"/>
<evidence type="ECO:0000313" key="2">
    <source>
        <dbReference type="EMBL" id="GLW95608.1"/>
    </source>
</evidence>
<evidence type="ECO:0000313" key="3">
    <source>
        <dbReference type="Proteomes" id="UP001165042"/>
    </source>
</evidence>
<name>A0A9W6QV22_9PSEU</name>
<accession>A0A9W6QV22</accession>
<comment type="caution">
    <text evidence="2">The sequence shown here is derived from an EMBL/GenBank/DDBJ whole genome shotgun (WGS) entry which is preliminary data.</text>
</comment>
<dbReference type="EMBL" id="BSSD01000015">
    <property type="protein sequence ID" value="GLW95608.1"/>
    <property type="molecule type" value="Genomic_DNA"/>
</dbReference>
<evidence type="ECO:0000256" key="1">
    <source>
        <dbReference type="SAM" id="MobiDB-lite"/>
    </source>
</evidence>
<protein>
    <submittedName>
        <fullName evidence="2">Uncharacterized protein</fullName>
    </submittedName>
</protein>
<organism evidence="2 3">
    <name type="scientific">Actinokineospora globicatena</name>
    <dbReference type="NCBI Taxonomy" id="103729"/>
    <lineage>
        <taxon>Bacteria</taxon>
        <taxon>Bacillati</taxon>
        <taxon>Actinomycetota</taxon>
        <taxon>Actinomycetes</taxon>
        <taxon>Pseudonocardiales</taxon>
        <taxon>Pseudonocardiaceae</taxon>
        <taxon>Actinokineospora</taxon>
    </lineage>
</organism>
<dbReference type="AlphaFoldDB" id="A0A9W6QV22"/>
<dbReference type="Proteomes" id="UP001165042">
    <property type="component" value="Unassembled WGS sequence"/>
</dbReference>
<keyword evidence="3" id="KW-1185">Reference proteome</keyword>
<reference evidence="2" key="1">
    <citation type="submission" date="2023-02" db="EMBL/GenBank/DDBJ databases">
        <title>Actinokineospora globicatena NBRC 15670.</title>
        <authorList>
            <person name="Ichikawa N."/>
            <person name="Sato H."/>
            <person name="Tonouchi N."/>
        </authorList>
    </citation>
    <scope>NUCLEOTIDE SEQUENCE</scope>
    <source>
        <strain evidence="2">NBRC 15670</strain>
    </source>
</reference>